<name>X1GBT3_9ZZZZ</name>
<sequence>LHAKWNGWQKGIQLAVIEEIMTVGRLDVMNRLKPVITDDTLRIEEKYGCAYTIENRMNLICFTNHSDALKLENGDRRWFVVSSPAVPKD</sequence>
<reference evidence="2" key="1">
    <citation type="journal article" date="2014" name="Front. Microbiol.">
        <title>High frequency of phylogenetically diverse reductive dehalogenase-homologous genes in deep subseafloor sedimentary metagenomes.</title>
        <authorList>
            <person name="Kawai M."/>
            <person name="Futagami T."/>
            <person name="Toyoda A."/>
            <person name="Takaki Y."/>
            <person name="Nishi S."/>
            <person name="Hori S."/>
            <person name="Arai W."/>
            <person name="Tsubouchi T."/>
            <person name="Morono Y."/>
            <person name="Uchiyama I."/>
            <person name="Ito T."/>
            <person name="Fujiyama A."/>
            <person name="Inagaki F."/>
            <person name="Takami H."/>
        </authorList>
    </citation>
    <scope>NUCLEOTIDE SEQUENCE</scope>
    <source>
        <strain evidence="2">Expedition CK06-06</strain>
    </source>
</reference>
<organism evidence="2">
    <name type="scientific">marine sediment metagenome</name>
    <dbReference type="NCBI Taxonomy" id="412755"/>
    <lineage>
        <taxon>unclassified sequences</taxon>
        <taxon>metagenomes</taxon>
        <taxon>ecological metagenomes</taxon>
    </lineage>
</organism>
<protein>
    <recommendedName>
        <fullName evidence="1">NrS-1 polymerase-like helicase domain-containing protein</fullName>
    </recommendedName>
</protein>
<feature type="non-terminal residue" evidence="2">
    <location>
        <position position="89"/>
    </location>
</feature>
<dbReference type="EMBL" id="BART01040659">
    <property type="protein sequence ID" value="GAH30468.1"/>
    <property type="molecule type" value="Genomic_DNA"/>
</dbReference>
<comment type="caution">
    <text evidence="2">The sequence shown here is derived from an EMBL/GenBank/DDBJ whole genome shotgun (WGS) entry which is preliminary data.</text>
</comment>
<proteinExistence type="predicted"/>
<feature type="domain" description="NrS-1 polymerase-like helicase" evidence="1">
    <location>
        <begin position="4"/>
        <end position="77"/>
    </location>
</feature>
<dbReference type="Pfam" id="PF19263">
    <property type="entry name" value="DUF5906"/>
    <property type="match status" value="1"/>
</dbReference>
<accession>X1GBT3</accession>
<feature type="non-terminal residue" evidence="2">
    <location>
        <position position="1"/>
    </location>
</feature>
<dbReference type="InterPro" id="IPR045455">
    <property type="entry name" value="NrS-1_pol-like_helicase"/>
</dbReference>
<gene>
    <name evidence="2" type="ORF">S01H4_66020</name>
</gene>
<evidence type="ECO:0000313" key="2">
    <source>
        <dbReference type="EMBL" id="GAH30468.1"/>
    </source>
</evidence>
<dbReference type="AlphaFoldDB" id="X1GBT3"/>
<evidence type="ECO:0000259" key="1">
    <source>
        <dbReference type="Pfam" id="PF19263"/>
    </source>
</evidence>